<keyword evidence="3" id="KW-1185">Reference proteome</keyword>
<organism evidence="2 3">
    <name type="scientific">Immersiella caudata</name>
    <dbReference type="NCBI Taxonomy" id="314043"/>
    <lineage>
        <taxon>Eukaryota</taxon>
        <taxon>Fungi</taxon>
        <taxon>Dikarya</taxon>
        <taxon>Ascomycota</taxon>
        <taxon>Pezizomycotina</taxon>
        <taxon>Sordariomycetes</taxon>
        <taxon>Sordariomycetidae</taxon>
        <taxon>Sordariales</taxon>
        <taxon>Lasiosphaeriaceae</taxon>
        <taxon>Immersiella</taxon>
    </lineage>
</organism>
<comment type="caution">
    <text evidence="2">The sequence shown here is derived from an EMBL/GenBank/DDBJ whole genome shotgun (WGS) entry which is preliminary data.</text>
</comment>
<keyword evidence="1" id="KW-1133">Transmembrane helix</keyword>
<dbReference type="EMBL" id="JAULSU010000004">
    <property type="protein sequence ID" value="KAK0619940.1"/>
    <property type="molecule type" value="Genomic_DNA"/>
</dbReference>
<evidence type="ECO:0000256" key="1">
    <source>
        <dbReference type="SAM" id="Phobius"/>
    </source>
</evidence>
<keyword evidence="1" id="KW-0812">Transmembrane</keyword>
<evidence type="ECO:0000313" key="3">
    <source>
        <dbReference type="Proteomes" id="UP001175000"/>
    </source>
</evidence>
<dbReference type="Proteomes" id="UP001175000">
    <property type="component" value="Unassembled WGS sequence"/>
</dbReference>
<name>A0AA40C048_9PEZI</name>
<dbReference type="AlphaFoldDB" id="A0AA40C048"/>
<evidence type="ECO:0000313" key="2">
    <source>
        <dbReference type="EMBL" id="KAK0619940.1"/>
    </source>
</evidence>
<sequence length="255" mass="26152">MVAAVTDAEISACASADVVLSACVESGYLDDGAPTASARSCLCCYQGLTLSDEYSSCSTYIAKSFPTETAAFTTISLLNGICATGTCAAAPTPTGIRTPSAGTAIPPPGCTSFVSIYQSCTSAVPGWSSLGPSKWAECLCYDRLGNYNTRFDDYASTCATFARTAVPSEYSVISALGDFCEIYPPQTSTTRCTGGAFDCIGTRPTTTADSTSFGSTVTVTAPAPQGNAAGGTPVPGLATWMASFTVFVLFLVGFF</sequence>
<keyword evidence="1" id="KW-0472">Membrane</keyword>
<proteinExistence type="predicted"/>
<feature type="transmembrane region" description="Helical" evidence="1">
    <location>
        <begin position="237"/>
        <end position="254"/>
    </location>
</feature>
<gene>
    <name evidence="2" type="ORF">B0T14DRAFT_431007</name>
</gene>
<reference evidence="2" key="1">
    <citation type="submission" date="2023-06" db="EMBL/GenBank/DDBJ databases">
        <title>Genome-scale phylogeny and comparative genomics of the fungal order Sordariales.</title>
        <authorList>
            <consortium name="Lawrence Berkeley National Laboratory"/>
            <person name="Hensen N."/>
            <person name="Bonometti L."/>
            <person name="Westerberg I."/>
            <person name="Brannstrom I.O."/>
            <person name="Guillou S."/>
            <person name="Cros-Aarteil S."/>
            <person name="Calhoun S."/>
            <person name="Haridas S."/>
            <person name="Kuo A."/>
            <person name="Mondo S."/>
            <person name="Pangilinan J."/>
            <person name="Riley R."/>
            <person name="Labutti K."/>
            <person name="Andreopoulos B."/>
            <person name="Lipzen A."/>
            <person name="Chen C."/>
            <person name="Yanf M."/>
            <person name="Daum C."/>
            <person name="Ng V."/>
            <person name="Clum A."/>
            <person name="Steindorff A."/>
            <person name="Ohm R."/>
            <person name="Martin F."/>
            <person name="Silar P."/>
            <person name="Natvig D."/>
            <person name="Lalanne C."/>
            <person name="Gautier V."/>
            <person name="Ament-Velasquez S.L."/>
            <person name="Kruys A."/>
            <person name="Hutchinson M.I."/>
            <person name="Powell A.J."/>
            <person name="Barry K."/>
            <person name="Miller A.N."/>
            <person name="Grigoriev I.V."/>
            <person name="Debuchy R."/>
            <person name="Gladieux P."/>
            <person name="Thoren M.H."/>
            <person name="Johannesson H."/>
        </authorList>
    </citation>
    <scope>NUCLEOTIDE SEQUENCE</scope>
    <source>
        <strain evidence="2">CBS 606.72</strain>
    </source>
</reference>
<accession>A0AA40C048</accession>
<protein>
    <submittedName>
        <fullName evidence="2">Uncharacterized protein</fullName>
    </submittedName>
</protein>